<dbReference type="GO" id="GO:0003677">
    <property type="term" value="F:DNA binding"/>
    <property type="evidence" value="ECO:0007669"/>
    <property type="project" value="InterPro"/>
</dbReference>
<keyword evidence="1" id="KW-0812">Transmembrane</keyword>
<evidence type="ECO:0000259" key="2">
    <source>
        <dbReference type="PROSITE" id="PS50043"/>
    </source>
</evidence>
<dbReference type="SUPFAM" id="SSF46894">
    <property type="entry name" value="C-terminal effector domain of the bipartite response regulators"/>
    <property type="match status" value="1"/>
</dbReference>
<reference evidence="3 4" key="1">
    <citation type="submission" date="2006-06" db="EMBL/GenBank/DDBJ databases">
        <authorList>
            <person name="Moran M.A."/>
            <person name="Ferriera S."/>
            <person name="Johnson J."/>
            <person name="Kravitz S."/>
            <person name="Beeson K."/>
            <person name="Sutton G."/>
            <person name="Rogers Y.-H."/>
            <person name="Friedman R."/>
            <person name="Frazier M."/>
            <person name="Venter J.C."/>
        </authorList>
    </citation>
    <scope>NUCLEOTIDE SEQUENCE [LARGE SCALE GENOMIC DNA]</scope>
    <source>
        <strain evidence="3 4">E-37</strain>
    </source>
</reference>
<dbReference type="OrthoDB" id="8277135at2"/>
<proteinExistence type="predicted"/>
<feature type="transmembrane region" description="Helical" evidence="1">
    <location>
        <begin position="50"/>
        <end position="68"/>
    </location>
</feature>
<feature type="domain" description="HTH luxR-type" evidence="2">
    <location>
        <begin position="97"/>
        <end position="162"/>
    </location>
</feature>
<gene>
    <name evidence="3" type="ORF">SSE37_19677</name>
</gene>
<dbReference type="InterPro" id="IPR036388">
    <property type="entry name" value="WH-like_DNA-bd_sf"/>
</dbReference>
<dbReference type="Proteomes" id="UP000005713">
    <property type="component" value="Unassembled WGS sequence"/>
</dbReference>
<protein>
    <recommendedName>
        <fullName evidence="2">HTH luxR-type domain-containing protein</fullName>
    </recommendedName>
</protein>
<feature type="transmembrane region" description="Helical" evidence="1">
    <location>
        <begin position="16"/>
        <end position="38"/>
    </location>
</feature>
<dbReference type="Pfam" id="PF00196">
    <property type="entry name" value="GerE"/>
    <property type="match status" value="1"/>
</dbReference>
<dbReference type="Gene3D" id="1.10.10.10">
    <property type="entry name" value="Winged helix-like DNA-binding domain superfamily/Winged helix DNA-binding domain"/>
    <property type="match status" value="1"/>
</dbReference>
<keyword evidence="1" id="KW-0472">Membrane</keyword>
<keyword evidence="1" id="KW-1133">Transmembrane helix</keyword>
<comment type="caution">
    <text evidence="3">The sequence shown here is derived from an EMBL/GenBank/DDBJ whole genome shotgun (WGS) entry which is preliminary data.</text>
</comment>
<organism evidence="3 4">
    <name type="scientific">Sagittula stellata (strain ATCC 700073 / DSM 11524 / E-37)</name>
    <dbReference type="NCBI Taxonomy" id="388399"/>
    <lineage>
        <taxon>Bacteria</taxon>
        <taxon>Pseudomonadati</taxon>
        <taxon>Pseudomonadota</taxon>
        <taxon>Alphaproteobacteria</taxon>
        <taxon>Rhodobacterales</taxon>
        <taxon>Roseobacteraceae</taxon>
        <taxon>Sagittula</taxon>
    </lineage>
</organism>
<sequence length="178" mass="19265">MTGESLTQAKLKRRQLGLAGVIVLQCIAAVFFVGDVVVDLVYTPLAEHSLLEMLVTLALIVGIVLNACQLRRMMERMQVQDRALDTARGDLARIIETQFDTWRLTPAERDVGLLALKGLDAAEIAEIRGAAKGTVRAQLTRIYAKAGVSGRAQFAAWFVEDLLDGGLGIAASHPNEPP</sequence>
<dbReference type="AlphaFoldDB" id="A3JXM3"/>
<dbReference type="SMART" id="SM00421">
    <property type="entry name" value="HTH_LUXR"/>
    <property type="match status" value="1"/>
</dbReference>
<dbReference type="InterPro" id="IPR016032">
    <property type="entry name" value="Sig_transdc_resp-reg_C-effctor"/>
</dbReference>
<dbReference type="RefSeq" id="WP_005854956.1">
    <property type="nucleotide sequence ID" value="NZ_AAYA01000001.1"/>
</dbReference>
<evidence type="ECO:0000256" key="1">
    <source>
        <dbReference type="SAM" id="Phobius"/>
    </source>
</evidence>
<keyword evidence="4" id="KW-1185">Reference proteome</keyword>
<evidence type="ECO:0000313" key="3">
    <source>
        <dbReference type="EMBL" id="EBA10259.1"/>
    </source>
</evidence>
<dbReference type="PROSITE" id="PS50043">
    <property type="entry name" value="HTH_LUXR_2"/>
    <property type="match status" value="1"/>
</dbReference>
<accession>A3JXM3</accession>
<dbReference type="GO" id="GO:0006355">
    <property type="term" value="P:regulation of DNA-templated transcription"/>
    <property type="evidence" value="ECO:0007669"/>
    <property type="project" value="InterPro"/>
</dbReference>
<evidence type="ECO:0000313" key="4">
    <source>
        <dbReference type="Proteomes" id="UP000005713"/>
    </source>
</evidence>
<name>A3JXM3_SAGS3</name>
<dbReference type="InterPro" id="IPR000792">
    <property type="entry name" value="Tscrpt_reg_LuxR_C"/>
</dbReference>
<dbReference type="EMBL" id="AAYA01000001">
    <property type="protein sequence ID" value="EBA10259.1"/>
    <property type="molecule type" value="Genomic_DNA"/>
</dbReference>
<dbReference type="eggNOG" id="COG2771">
    <property type="taxonomic scope" value="Bacteria"/>
</dbReference>